<dbReference type="GO" id="GO:0005737">
    <property type="term" value="C:cytoplasm"/>
    <property type="evidence" value="ECO:0007669"/>
    <property type="project" value="TreeGrafter"/>
</dbReference>
<dbReference type="InterPro" id="IPR051908">
    <property type="entry name" value="Ribosomal_N-acetyltransferase"/>
</dbReference>
<dbReference type="PROSITE" id="PS51186">
    <property type="entry name" value="GNAT"/>
    <property type="match status" value="1"/>
</dbReference>
<dbReference type="AlphaFoldDB" id="A0A7V1CVU6"/>
<dbReference type="GO" id="GO:0008999">
    <property type="term" value="F:protein-N-terminal-alanine acetyltransferase activity"/>
    <property type="evidence" value="ECO:0007669"/>
    <property type="project" value="TreeGrafter"/>
</dbReference>
<dbReference type="PANTHER" id="PTHR43441:SF11">
    <property type="entry name" value="RIBOSOMAL-PROTEIN-SERINE ACETYLTRANSFERASE"/>
    <property type="match status" value="1"/>
</dbReference>
<dbReference type="PANTHER" id="PTHR43441">
    <property type="entry name" value="RIBOSOMAL-PROTEIN-SERINE ACETYLTRANSFERASE"/>
    <property type="match status" value="1"/>
</dbReference>
<dbReference type="GO" id="GO:1990189">
    <property type="term" value="F:protein N-terminal-serine acetyltransferase activity"/>
    <property type="evidence" value="ECO:0007669"/>
    <property type="project" value="TreeGrafter"/>
</dbReference>
<comment type="caution">
    <text evidence="2">The sequence shown here is derived from an EMBL/GenBank/DDBJ whole genome shotgun (WGS) entry which is preliminary data.</text>
</comment>
<dbReference type="Pfam" id="PF13302">
    <property type="entry name" value="Acetyltransf_3"/>
    <property type="match status" value="1"/>
</dbReference>
<organism evidence="2">
    <name type="scientific">Pseudoalteromonas prydzensis</name>
    <dbReference type="NCBI Taxonomy" id="182141"/>
    <lineage>
        <taxon>Bacteria</taxon>
        <taxon>Pseudomonadati</taxon>
        <taxon>Pseudomonadota</taxon>
        <taxon>Gammaproteobacteria</taxon>
        <taxon>Alteromonadales</taxon>
        <taxon>Pseudoalteromonadaceae</taxon>
        <taxon>Pseudoalteromonas</taxon>
    </lineage>
</organism>
<dbReference type="Proteomes" id="UP000886188">
    <property type="component" value="Unassembled WGS sequence"/>
</dbReference>
<dbReference type="InterPro" id="IPR016181">
    <property type="entry name" value="Acyl_CoA_acyltransferase"/>
</dbReference>
<evidence type="ECO:0000259" key="1">
    <source>
        <dbReference type="PROSITE" id="PS51186"/>
    </source>
</evidence>
<feature type="domain" description="N-acetyltransferase" evidence="1">
    <location>
        <begin position="23"/>
        <end position="178"/>
    </location>
</feature>
<protein>
    <submittedName>
        <fullName evidence="2">N-acetyltransferase</fullName>
    </submittedName>
</protein>
<dbReference type="InterPro" id="IPR000182">
    <property type="entry name" value="GNAT_dom"/>
</dbReference>
<dbReference type="SUPFAM" id="SSF55729">
    <property type="entry name" value="Acyl-CoA N-acyltransferases (Nat)"/>
    <property type="match status" value="1"/>
</dbReference>
<evidence type="ECO:0000313" key="2">
    <source>
        <dbReference type="EMBL" id="HEA15055.1"/>
    </source>
</evidence>
<proteinExistence type="predicted"/>
<accession>A0A7V1CVU6</accession>
<reference evidence="2" key="1">
    <citation type="journal article" date="2020" name="mSystems">
        <title>Genome- and Community-Level Interaction Insights into Carbon Utilization and Element Cycling Functions of Hydrothermarchaeota in Hydrothermal Sediment.</title>
        <authorList>
            <person name="Zhou Z."/>
            <person name="Liu Y."/>
            <person name="Xu W."/>
            <person name="Pan J."/>
            <person name="Luo Z.H."/>
            <person name="Li M."/>
        </authorList>
    </citation>
    <scope>NUCLEOTIDE SEQUENCE [LARGE SCALE GENOMIC DNA]</scope>
    <source>
        <strain evidence="2">HyVt-346</strain>
    </source>
</reference>
<dbReference type="RefSeq" id="WP_304178572.1">
    <property type="nucleotide sequence ID" value="NZ_DRGM01000013.1"/>
</dbReference>
<dbReference type="Gene3D" id="3.40.630.30">
    <property type="match status" value="1"/>
</dbReference>
<gene>
    <name evidence="2" type="ORF">ENH88_01110</name>
</gene>
<dbReference type="EMBL" id="DRGM01000013">
    <property type="protein sequence ID" value="HEA15055.1"/>
    <property type="molecule type" value="Genomic_DNA"/>
</dbReference>
<name>A0A7V1CVU6_9GAMM</name>
<sequence>MELVISDAITLKPLDISFAAELYHVITGSRENLSQFLPWVDDVIDVNSTKRYIYERLHSNKAGSQWFAIYVQQRLSGVFGIKHIDPDSKVAECGYWLADFARGQGVITQVLAKMVPYIKKHSHANAIEFCCLEENLASIKVVQRAGAKFKYYQQETSIFLANQHQHQRLGVYEIKLRA</sequence>